<dbReference type="AlphaFoldDB" id="A0A417YC76"/>
<evidence type="ECO:0000313" key="1">
    <source>
        <dbReference type="EMBL" id="RHW30289.1"/>
    </source>
</evidence>
<protein>
    <submittedName>
        <fullName evidence="1">Uncharacterized protein</fullName>
    </submittedName>
</protein>
<evidence type="ECO:0000313" key="2">
    <source>
        <dbReference type="Proteomes" id="UP000284416"/>
    </source>
</evidence>
<comment type="caution">
    <text evidence="1">The sequence shown here is derived from an EMBL/GenBank/DDBJ whole genome shotgun (WGS) entry which is preliminary data.</text>
</comment>
<proteinExistence type="predicted"/>
<gene>
    <name evidence="1" type="ORF">D1B31_23770</name>
</gene>
<keyword evidence="2" id="KW-1185">Reference proteome</keyword>
<reference evidence="1 2" key="1">
    <citation type="journal article" date="2017" name="Int. J. Syst. Evol. Microbiol.">
        <title>Bacillus notoginsengisoli sp. nov., a novel bacterium isolated from the rhizosphere of Panax notoginseng.</title>
        <authorList>
            <person name="Zhang M.Y."/>
            <person name="Cheng J."/>
            <person name="Cai Y."/>
            <person name="Zhang T.Y."/>
            <person name="Wu Y.Y."/>
            <person name="Manikprabhu D."/>
            <person name="Li W.J."/>
            <person name="Zhang Y.X."/>
        </authorList>
    </citation>
    <scope>NUCLEOTIDE SEQUENCE [LARGE SCALE GENOMIC DNA]</scope>
    <source>
        <strain evidence="1 2">JCM 30743</strain>
    </source>
</reference>
<organism evidence="1 2">
    <name type="scientific">Neobacillus notoginsengisoli</name>
    <dbReference type="NCBI Taxonomy" id="1578198"/>
    <lineage>
        <taxon>Bacteria</taxon>
        <taxon>Bacillati</taxon>
        <taxon>Bacillota</taxon>
        <taxon>Bacilli</taxon>
        <taxon>Bacillales</taxon>
        <taxon>Bacillaceae</taxon>
        <taxon>Neobacillus</taxon>
    </lineage>
</organism>
<dbReference type="Proteomes" id="UP000284416">
    <property type="component" value="Unassembled WGS sequence"/>
</dbReference>
<sequence>MAQGLDSIVGLTHRIWNILIIRILWGDYTMIIIEYNSEKKNLIDYEWAQMIWSSPMGGPKPKYLTAHGWAHIILVLKGMAGPMVHRLSIW</sequence>
<dbReference type="EMBL" id="QWEG01000044">
    <property type="protein sequence ID" value="RHW30289.1"/>
    <property type="molecule type" value="Genomic_DNA"/>
</dbReference>
<accession>A0A417YC76</accession>
<name>A0A417YC76_9BACI</name>